<dbReference type="AlphaFoldDB" id="Q0A4T0"/>
<accession>Q0A4T0</accession>
<dbReference type="SUPFAM" id="SSF53254">
    <property type="entry name" value="Phosphoglycerate mutase-like"/>
    <property type="match status" value="1"/>
</dbReference>
<dbReference type="KEGG" id="aeh:Mlg_2817"/>
<evidence type="ECO:0000313" key="2">
    <source>
        <dbReference type="Proteomes" id="UP000001962"/>
    </source>
</evidence>
<dbReference type="SMART" id="SM00855">
    <property type="entry name" value="PGAM"/>
    <property type="match status" value="1"/>
</dbReference>
<protein>
    <submittedName>
        <fullName evidence="1">Phosphoglycerate mutase</fullName>
    </submittedName>
</protein>
<dbReference type="Gene3D" id="3.40.50.1240">
    <property type="entry name" value="Phosphoglycerate mutase-like"/>
    <property type="match status" value="1"/>
</dbReference>
<gene>
    <name evidence="1" type="ordered locus">Mlg_2817</name>
</gene>
<dbReference type="GO" id="GO:0005737">
    <property type="term" value="C:cytoplasm"/>
    <property type="evidence" value="ECO:0007669"/>
    <property type="project" value="TreeGrafter"/>
</dbReference>
<dbReference type="CDD" id="cd07067">
    <property type="entry name" value="HP_PGM_like"/>
    <property type="match status" value="1"/>
</dbReference>
<evidence type="ECO:0000313" key="1">
    <source>
        <dbReference type="EMBL" id="ABI58157.1"/>
    </source>
</evidence>
<dbReference type="PANTHER" id="PTHR48100">
    <property type="entry name" value="BROAD-SPECIFICITY PHOSPHATASE YOR283W-RELATED"/>
    <property type="match status" value="1"/>
</dbReference>
<dbReference type="InterPro" id="IPR029033">
    <property type="entry name" value="His_PPase_superfam"/>
</dbReference>
<dbReference type="HOGENOM" id="CLU_033323_8_2_6"/>
<sequence length="206" mass="23058">MHQQPLFVDLLRHGEPEGGRKYRGRLDDPLSATGWRQLRRAVAVAGPWDAVISSPLCRCADFARDYSTHQGLPLYLEPDFREIDFGEWEGWEPAALFEAQGDRLTAFWRDPRRHPPPGGETLDALHGRLARGWRRWLDEPPGERLLVVCHGGAIRVLLAEALGLDPAPLLGRIHVPYACLTRLRVDWIDGNPVATLLAHGCAVDEG</sequence>
<keyword evidence="2" id="KW-1185">Reference proteome</keyword>
<dbReference type="GO" id="GO:0016791">
    <property type="term" value="F:phosphatase activity"/>
    <property type="evidence" value="ECO:0007669"/>
    <property type="project" value="TreeGrafter"/>
</dbReference>
<dbReference type="eggNOG" id="COG0406">
    <property type="taxonomic scope" value="Bacteria"/>
</dbReference>
<reference evidence="2" key="1">
    <citation type="submission" date="2006-08" db="EMBL/GenBank/DDBJ databases">
        <title>Complete sequence of Alkalilimnicola ehrilichei MLHE-1.</title>
        <authorList>
            <person name="Copeland A."/>
            <person name="Lucas S."/>
            <person name="Lapidus A."/>
            <person name="Barry K."/>
            <person name="Detter J.C."/>
            <person name="Glavina del Rio T."/>
            <person name="Hammon N."/>
            <person name="Israni S."/>
            <person name="Dalin E."/>
            <person name="Tice H."/>
            <person name="Pitluck S."/>
            <person name="Sims D."/>
            <person name="Brettin T."/>
            <person name="Bruce D."/>
            <person name="Han C."/>
            <person name="Tapia R."/>
            <person name="Gilna P."/>
            <person name="Schmutz J."/>
            <person name="Larimer F."/>
            <person name="Land M."/>
            <person name="Hauser L."/>
            <person name="Kyrpides N."/>
            <person name="Mikhailova N."/>
            <person name="Oremland R.S."/>
            <person name="Hoeft S.E."/>
            <person name="Switzer-Blum J."/>
            <person name="Kulp T."/>
            <person name="King G."/>
            <person name="Tabita R."/>
            <person name="Witte B."/>
            <person name="Santini J.M."/>
            <person name="Basu P."/>
            <person name="Hollibaugh J.T."/>
            <person name="Xie G."/>
            <person name="Stolz J.F."/>
            <person name="Richardson P."/>
        </authorList>
    </citation>
    <scope>NUCLEOTIDE SEQUENCE [LARGE SCALE GENOMIC DNA]</scope>
    <source>
        <strain evidence="2">ATCC BAA-1101 / DSM 17681 / MLHE-1</strain>
    </source>
</reference>
<dbReference type="PANTHER" id="PTHR48100:SF1">
    <property type="entry name" value="HISTIDINE PHOSPHATASE FAMILY PROTEIN-RELATED"/>
    <property type="match status" value="1"/>
</dbReference>
<organism evidence="1 2">
    <name type="scientific">Alkalilimnicola ehrlichii (strain ATCC BAA-1101 / DSM 17681 / MLHE-1)</name>
    <dbReference type="NCBI Taxonomy" id="187272"/>
    <lineage>
        <taxon>Bacteria</taxon>
        <taxon>Pseudomonadati</taxon>
        <taxon>Pseudomonadota</taxon>
        <taxon>Gammaproteobacteria</taxon>
        <taxon>Chromatiales</taxon>
        <taxon>Ectothiorhodospiraceae</taxon>
        <taxon>Alkalilimnicola</taxon>
    </lineage>
</organism>
<dbReference type="RefSeq" id="WP_011630550.1">
    <property type="nucleotide sequence ID" value="NC_008340.1"/>
</dbReference>
<dbReference type="InterPro" id="IPR013078">
    <property type="entry name" value="His_Pase_superF_clade-1"/>
</dbReference>
<dbReference type="InterPro" id="IPR050275">
    <property type="entry name" value="PGM_Phosphatase"/>
</dbReference>
<dbReference type="Pfam" id="PF00300">
    <property type="entry name" value="His_Phos_1"/>
    <property type="match status" value="1"/>
</dbReference>
<proteinExistence type="predicted"/>
<name>Q0A4T0_ALKEH</name>
<dbReference type="Proteomes" id="UP000001962">
    <property type="component" value="Chromosome"/>
</dbReference>
<dbReference type="EMBL" id="CP000453">
    <property type="protein sequence ID" value="ABI58157.1"/>
    <property type="molecule type" value="Genomic_DNA"/>
</dbReference>